<keyword evidence="3" id="KW-1185">Reference proteome</keyword>
<proteinExistence type="predicted"/>
<accession>A0AA42DMR5</accession>
<dbReference type="EMBL" id="JAQIFT010000040">
    <property type="protein sequence ID" value="MDA3731652.1"/>
    <property type="molecule type" value="Genomic_DNA"/>
</dbReference>
<gene>
    <name evidence="2" type="ORF">PBV87_09205</name>
</gene>
<dbReference type="Proteomes" id="UP001169242">
    <property type="component" value="Unassembled WGS sequence"/>
</dbReference>
<organism evidence="2 3">
    <name type="scientific">Holtiella tumoricola</name>
    <dbReference type="NCBI Taxonomy" id="3018743"/>
    <lineage>
        <taxon>Bacteria</taxon>
        <taxon>Bacillati</taxon>
        <taxon>Bacillota</taxon>
        <taxon>Clostridia</taxon>
        <taxon>Lachnospirales</taxon>
        <taxon>Cellulosilyticaceae</taxon>
        <taxon>Holtiella</taxon>
    </lineage>
</organism>
<keyword evidence="1" id="KW-0175">Coiled coil</keyword>
<sequence>MKNKMIKETKEKLKKYGRMKDFILVRRKELEVQERLLSLEEDELSKKRILRQIEKLQLEIEEVEKDIIAIDKGLSHLNPISSKIIHMKYMKNEKWVAVALNVGYGQTRCRELGRDAVMIIGEFLYGIKINQDLPLVSGATYYYA</sequence>
<protein>
    <submittedName>
        <fullName evidence="2">Uncharacterized protein</fullName>
    </submittedName>
</protein>
<reference evidence="2" key="1">
    <citation type="journal article" date="2023" name="Int. J. Syst. Evol. Microbiol.">
        <title>&lt;i&gt;Holtiella tumoricola&lt;/i&gt; gen. nov. sp. nov., isolated from a human clinical sample.</title>
        <authorList>
            <person name="Allen-Vercoe E."/>
            <person name="Daigneault M.C."/>
            <person name="Vancuren S.J."/>
            <person name="Cochrane K."/>
            <person name="O'Neal L.L."/>
            <person name="Sankaranarayanan K."/>
            <person name="Lawson P.A."/>
        </authorList>
    </citation>
    <scope>NUCLEOTIDE SEQUENCE</scope>
    <source>
        <strain evidence="2">CC70A</strain>
    </source>
</reference>
<dbReference type="RefSeq" id="WP_271012014.1">
    <property type="nucleotide sequence ID" value="NZ_JAQIFT010000040.1"/>
</dbReference>
<evidence type="ECO:0000256" key="1">
    <source>
        <dbReference type="SAM" id="Coils"/>
    </source>
</evidence>
<dbReference type="AlphaFoldDB" id="A0AA42DMR5"/>
<evidence type="ECO:0000313" key="3">
    <source>
        <dbReference type="Proteomes" id="UP001169242"/>
    </source>
</evidence>
<comment type="caution">
    <text evidence="2">The sequence shown here is derived from an EMBL/GenBank/DDBJ whole genome shotgun (WGS) entry which is preliminary data.</text>
</comment>
<feature type="coiled-coil region" evidence="1">
    <location>
        <begin position="39"/>
        <end position="73"/>
    </location>
</feature>
<name>A0AA42DMR5_9FIRM</name>
<evidence type="ECO:0000313" key="2">
    <source>
        <dbReference type="EMBL" id="MDA3731652.1"/>
    </source>
</evidence>